<comment type="caution">
    <text evidence="1">The sequence shown here is derived from an EMBL/GenBank/DDBJ whole genome shotgun (WGS) entry which is preliminary data.</text>
</comment>
<evidence type="ECO:0000313" key="2">
    <source>
        <dbReference type="Proteomes" id="UP000499080"/>
    </source>
</evidence>
<sequence>MTGRVCRKSPQRRTSASPISLLYPPMSLWVTSRASRAFLWVREHSSQTINLDTLNTWACPLVFFMLQEGFCCLAISSGCFRSEWAVLPPSIR</sequence>
<keyword evidence="2" id="KW-1185">Reference proteome</keyword>
<dbReference type="OrthoDB" id="7464821at2759"/>
<proteinExistence type="predicted"/>
<dbReference type="AlphaFoldDB" id="A0A4Y2N630"/>
<dbReference type="EMBL" id="BGPR01008474">
    <property type="protein sequence ID" value="GBN34070.1"/>
    <property type="molecule type" value="Genomic_DNA"/>
</dbReference>
<accession>A0A4Y2N630</accession>
<protein>
    <submittedName>
        <fullName evidence="1">Uncharacterized protein</fullName>
    </submittedName>
</protein>
<gene>
    <name evidence="1" type="ORF">AVEN_142677_1</name>
</gene>
<organism evidence="1 2">
    <name type="scientific">Araneus ventricosus</name>
    <name type="common">Orbweaver spider</name>
    <name type="synonym">Epeira ventricosa</name>
    <dbReference type="NCBI Taxonomy" id="182803"/>
    <lineage>
        <taxon>Eukaryota</taxon>
        <taxon>Metazoa</taxon>
        <taxon>Ecdysozoa</taxon>
        <taxon>Arthropoda</taxon>
        <taxon>Chelicerata</taxon>
        <taxon>Arachnida</taxon>
        <taxon>Araneae</taxon>
        <taxon>Araneomorphae</taxon>
        <taxon>Entelegynae</taxon>
        <taxon>Araneoidea</taxon>
        <taxon>Araneidae</taxon>
        <taxon>Araneus</taxon>
    </lineage>
</organism>
<name>A0A4Y2N630_ARAVE</name>
<dbReference type="Proteomes" id="UP000499080">
    <property type="component" value="Unassembled WGS sequence"/>
</dbReference>
<reference evidence="1 2" key="1">
    <citation type="journal article" date="2019" name="Sci. Rep.">
        <title>Orb-weaving spider Araneus ventricosus genome elucidates the spidroin gene catalogue.</title>
        <authorList>
            <person name="Kono N."/>
            <person name="Nakamura H."/>
            <person name="Ohtoshi R."/>
            <person name="Moran D.A.P."/>
            <person name="Shinohara A."/>
            <person name="Yoshida Y."/>
            <person name="Fujiwara M."/>
            <person name="Mori M."/>
            <person name="Tomita M."/>
            <person name="Arakawa K."/>
        </authorList>
    </citation>
    <scope>NUCLEOTIDE SEQUENCE [LARGE SCALE GENOMIC DNA]</scope>
</reference>
<evidence type="ECO:0000313" key="1">
    <source>
        <dbReference type="EMBL" id="GBN34070.1"/>
    </source>
</evidence>